<proteinExistence type="predicted"/>
<keyword evidence="4" id="KW-1185">Reference proteome</keyword>
<feature type="region of interest" description="Disordered" evidence="2">
    <location>
        <begin position="157"/>
        <end position="215"/>
    </location>
</feature>
<organism evidence="3 4">
    <name type="scientific">Anabarilius grahami</name>
    <name type="common">Kanglang fish</name>
    <name type="synonym">Barilius grahami</name>
    <dbReference type="NCBI Taxonomy" id="495550"/>
    <lineage>
        <taxon>Eukaryota</taxon>
        <taxon>Metazoa</taxon>
        <taxon>Chordata</taxon>
        <taxon>Craniata</taxon>
        <taxon>Vertebrata</taxon>
        <taxon>Euteleostomi</taxon>
        <taxon>Actinopterygii</taxon>
        <taxon>Neopterygii</taxon>
        <taxon>Teleostei</taxon>
        <taxon>Ostariophysi</taxon>
        <taxon>Cypriniformes</taxon>
        <taxon>Xenocyprididae</taxon>
        <taxon>Xenocypridinae</taxon>
        <taxon>Xenocypridinae incertae sedis</taxon>
        <taxon>Anabarilius</taxon>
    </lineage>
</organism>
<gene>
    <name evidence="3" type="ORF">DPX16_15658</name>
</gene>
<accession>A0A3N0YT17</accession>
<reference evidence="3 4" key="1">
    <citation type="submission" date="2018-10" db="EMBL/GenBank/DDBJ databases">
        <title>Genome assembly for a Yunnan-Guizhou Plateau 3E fish, Anabarilius grahami (Regan), and its evolutionary and genetic applications.</title>
        <authorList>
            <person name="Jiang W."/>
        </authorList>
    </citation>
    <scope>NUCLEOTIDE SEQUENCE [LARGE SCALE GENOMIC DNA]</scope>
    <source>
        <strain evidence="3">AG-KIZ</strain>
        <tissue evidence="3">Muscle</tissue>
    </source>
</reference>
<comment type="caution">
    <text evidence="3">The sequence shown here is derived from an EMBL/GenBank/DDBJ whole genome shotgun (WGS) entry which is preliminary data.</text>
</comment>
<evidence type="ECO:0000256" key="1">
    <source>
        <dbReference type="SAM" id="Coils"/>
    </source>
</evidence>
<dbReference type="Proteomes" id="UP000281406">
    <property type="component" value="Unassembled WGS sequence"/>
</dbReference>
<feature type="coiled-coil region" evidence="1">
    <location>
        <begin position="7"/>
        <end position="72"/>
    </location>
</feature>
<keyword evidence="1" id="KW-0175">Coiled coil</keyword>
<name>A0A3N0YT17_ANAGA</name>
<evidence type="ECO:0000313" key="3">
    <source>
        <dbReference type="EMBL" id="ROL49332.1"/>
    </source>
</evidence>
<feature type="compositionally biased region" description="Basic and acidic residues" evidence="2">
    <location>
        <begin position="157"/>
        <end position="208"/>
    </location>
</feature>
<dbReference type="AlphaFoldDB" id="A0A3N0YT17"/>
<evidence type="ECO:0000256" key="2">
    <source>
        <dbReference type="SAM" id="MobiDB-lite"/>
    </source>
</evidence>
<evidence type="ECO:0000313" key="4">
    <source>
        <dbReference type="Proteomes" id="UP000281406"/>
    </source>
</evidence>
<protein>
    <submittedName>
        <fullName evidence="3">Uncharacterized protein</fullName>
    </submittedName>
</protein>
<sequence>MPPKKITSAVEEELEEIRKSLNFMSDELSKVAKQRAMLLDLMDEVKQLKNLVKEKDKRIEGLEQRIDDLEQYTRMEDLIISGLETTHRTYASMVARDKIGEDALPEELQTKKVIKFFESKIVNIQSDQVVACHTLPRRNSGAKPAIVVRVSRSWMRGVERGKERGKGEGGDDRANQCQEHGDEKMKDRNKDVKRGQDERTAARCDPHSHGQCADG</sequence>
<dbReference type="EMBL" id="RJVU01026577">
    <property type="protein sequence ID" value="ROL49332.1"/>
    <property type="molecule type" value="Genomic_DNA"/>
</dbReference>